<keyword evidence="2" id="KW-1185">Reference proteome</keyword>
<dbReference type="EMBL" id="KE343499">
    <property type="protein sequence ID" value="EXB30878.1"/>
    <property type="molecule type" value="Genomic_DNA"/>
</dbReference>
<evidence type="ECO:0000313" key="2">
    <source>
        <dbReference type="Proteomes" id="UP000030645"/>
    </source>
</evidence>
<proteinExistence type="predicted"/>
<name>W9R008_9ROSA</name>
<evidence type="ECO:0000313" key="1">
    <source>
        <dbReference type="EMBL" id="EXB30878.1"/>
    </source>
</evidence>
<dbReference type="AlphaFoldDB" id="W9R008"/>
<protein>
    <submittedName>
        <fullName evidence="1">Uncharacterized protein</fullName>
    </submittedName>
</protein>
<organism evidence="1 2">
    <name type="scientific">Morus notabilis</name>
    <dbReference type="NCBI Taxonomy" id="981085"/>
    <lineage>
        <taxon>Eukaryota</taxon>
        <taxon>Viridiplantae</taxon>
        <taxon>Streptophyta</taxon>
        <taxon>Embryophyta</taxon>
        <taxon>Tracheophyta</taxon>
        <taxon>Spermatophyta</taxon>
        <taxon>Magnoliopsida</taxon>
        <taxon>eudicotyledons</taxon>
        <taxon>Gunneridae</taxon>
        <taxon>Pentapetalae</taxon>
        <taxon>rosids</taxon>
        <taxon>fabids</taxon>
        <taxon>Rosales</taxon>
        <taxon>Moraceae</taxon>
        <taxon>Moreae</taxon>
        <taxon>Morus</taxon>
    </lineage>
</organism>
<accession>W9R008</accession>
<sequence>MQFCEQRSSPSLMCDWLHDLRWLRGTRSPARFDISNGLEKERERDVEEPFPIYNLDSIGRREIGKEREGRNVESRTRAAVAFTL</sequence>
<reference evidence="2" key="1">
    <citation type="submission" date="2013-01" db="EMBL/GenBank/DDBJ databases">
        <title>Draft Genome Sequence of a Mulberry Tree, Morus notabilis C.K. Schneid.</title>
        <authorList>
            <person name="He N."/>
            <person name="Zhao S."/>
        </authorList>
    </citation>
    <scope>NUCLEOTIDE SEQUENCE</scope>
</reference>
<dbReference type="Proteomes" id="UP000030645">
    <property type="component" value="Unassembled WGS sequence"/>
</dbReference>
<gene>
    <name evidence="1" type="ORF">L484_012409</name>
</gene>